<dbReference type="OrthoDB" id="1022638at2759"/>
<dbReference type="Proteomes" id="UP000547976">
    <property type="component" value="Unassembled WGS sequence"/>
</dbReference>
<dbReference type="RefSeq" id="XP_036531182.1">
    <property type="nucleotide sequence ID" value="XM_036678236.1"/>
</dbReference>
<feature type="domain" description="BTB" evidence="2">
    <location>
        <begin position="19"/>
        <end position="86"/>
    </location>
</feature>
<comment type="caution">
    <text evidence="3">The sequence shown here is derived from an EMBL/GenBank/DDBJ whole genome shotgun (WGS) entry which is preliminary data.</text>
</comment>
<dbReference type="InterPro" id="IPR000210">
    <property type="entry name" value="BTB/POZ_dom"/>
</dbReference>
<gene>
    <name evidence="3" type="ORF">FSUBG_13354</name>
</gene>
<keyword evidence="4" id="KW-1185">Reference proteome</keyword>
<dbReference type="GeneID" id="59312954"/>
<feature type="compositionally biased region" description="Basic and acidic residues" evidence="1">
    <location>
        <begin position="97"/>
        <end position="110"/>
    </location>
</feature>
<feature type="region of interest" description="Disordered" evidence="1">
    <location>
        <begin position="87"/>
        <end position="127"/>
    </location>
</feature>
<evidence type="ECO:0000313" key="4">
    <source>
        <dbReference type="Proteomes" id="UP000547976"/>
    </source>
</evidence>
<dbReference type="PROSITE" id="PS50097">
    <property type="entry name" value="BTB"/>
    <property type="match status" value="1"/>
</dbReference>
<reference evidence="3 4" key="1">
    <citation type="submission" date="2020-05" db="EMBL/GenBank/DDBJ databases">
        <title>Identification and distribution of gene clusters putatively required for synthesis of sphingolipid metabolism inhibitors in phylogenetically diverse species of the filamentous fungus Fusarium.</title>
        <authorList>
            <person name="Kim H.-S."/>
            <person name="Busman M."/>
            <person name="Brown D.W."/>
            <person name="Divon H."/>
            <person name="Uhlig S."/>
            <person name="Proctor R.H."/>
        </authorList>
    </citation>
    <scope>NUCLEOTIDE SEQUENCE [LARGE SCALE GENOMIC DNA]</scope>
    <source>
        <strain evidence="3 4">NRRL 66333</strain>
    </source>
</reference>
<dbReference type="AlphaFoldDB" id="A0A8H5KWR4"/>
<protein>
    <submittedName>
        <fullName evidence="3">Speckle-type POZ</fullName>
    </submittedName>
</protein>
<accession>A0A8H5KWR4</accession>
<dbReference type="Gene3D" id="3.30.710.10">
    <property type="entry name" value="Potassium Channel Kv1.1, Chain A"/>
    <property type="match status" value="1"/>
</dbReference>
<dbReference type="SUPFAM" id="SSF54695">
    <property type="entry name" value="POZ domain"/>
    <property type="match status" value="1"/>
</dbReference>
<proteinExistence type="predicted"/>
<dbReference type="PANTHER" id="PTHR47843:SF5">
    <property type="entry name" value="BTB_POZ DOMAIN PROTEIN"/>
    <property type="match status" value="1"/>
</dbReference>
<dbReference type="Pfam" id="PF00651">
    <property type="entry name" value="BTB"/>
    <property type="match status" value="1"/>
</dbReference>
<organism evidence="3 4">
    <name type="scientific">Gibberella subglutinans</name>
    <name type="common">Fusarium subglutinans</name>
    <dbReference type="NCBI Taxonomy" id="42677"/>
    <lineage>
        <taxon>Eukaryota</taxon>
        <taxon>Fungi</taxon>
        <taxon>Dikarya</taxon>
        <taxon>Ascomycota</taxon>
        <taxon>Pezizomycotina</taxon>
        <taxon>Sordariomycetes</taxon>
        <taxon>Hypocreomycetidae</taxon>
        <taxon>Hypocreales</taxon>
        <taxon>Nectriaceae</taxon>
        <taxon>Fusarium</taxon>
        <taxon>Fusarium fujikuroi species complex</taxon>
    </lineage>
</organism>
<dbReference type="EMBL" id="JAAOAV010000333">
    <property type="protein sequence ID" value="KAF5580594.1"/>
    <property type="molecule type" value="Genomic_DNA"/>
</dbReference>
<evidence type="ECO:0000256" key="1">
    <source>
        <dbReference type="SAM" id="MobiDB-lite"/>
    </source>
</evidence>
<sequence length="301" mass="33236">MRPQPYSFLLKSVVSGEFSDFSLTCNDHDFKLHQVVVCPQSPVIKAALLGGFKETTSKVVAVNEFDVTAVRSMVTFLYTGDYDPRTDKLQMPLQSDDDVKNEEAEIHDSQGDSMSEDSEASGPERERTTEDILFHLRVNAIADYYKIEKLVKLSTTKIGTIFEIDQDFRIFPTVIQEMSVSNRETDLESIIASAMANCVEELTASQRLPTLDLENSLAIGIIEACDAAIAAKNLGATLRHQGPILIRELLTFSVAKPVTVAIHNLIPGGSIIAMAYRMKTIPLRIMGSPTPDDPHGNMPFL</sequence>
<name>A0A8H5KWR4_GIBSU</name>
<dbReference type="InterPro" id="IPR011333">
    <property type="entry name" value="SKP1/BTB/POZ_sf"/>
</dbReference>
<dbReference type="CDD" id="cd18186">
    <property type="entry name" value="BTB_POZ_ZBTB_KLHL-like"/>
    <property type="match status" value="1"/>
</dbReference>
<evidence type="ECO:0000259" key="2">
    <source>
        <dbReference type="PROSITE" id="PS50097"/>
    </source>
</evidence>
<dbReference type="PANTHER" id="PTHR47843">
    <property type="entry name" value="BTB DOMAIN-CONTAINING PROTEIN-RELATED"/>
    <property type="match status" value="1"/>
</dbReference>
<evidence type="ECO:0000313" key="3">
    <source>
        <dbReference type="EMBL" id="KAF5580594.1"/>
    </source>
</evidence>